<keyword evidence="2" id="KW-0687">Ribonucleoprotein</keyword>
<sequence>MYLITLAKMSMHYTRNDIQLGTTCWKYFRVCTVVIVDPGDSDIIRRTPDPQPGGAGLFAFYCLWMRNGATES</sequence>
<reference evidence="3" key="3">
    <citation type="submission" date="2025-09" db="UniProtKB">
        <authorList>
            <consortium name="Ensembl"/>
        </authorList>
    </citation>
    <scope>IDENTIFICATION</scope>
</reference>
<dbReference type="SUPFAM" id="SSF55315">
    <property type="entry name" value="L30e-like"/>
    <property type="match status" value="1"/>
</dbReference>
<organism evidence="3 4">
    <name type="scientific">Pygocentrus nattereri</name>
    <name type="common">Red-bellied piranha</name>
    <dbReference type="NCBI Taxonomy" id="42514"/>
    <lineage>
        <taxon>Eukaryota</taxon>
        <taxon>Metazoa</taxon>
        <taxon>Chordata</taxon>
        <taxon>Craniata</taxon>
        <taxon>Vertebrata</taxon>
        <taxon>Euteleostomi</taxon>
        <taxon>Actinopterygii</taxon>
        <taxon>Neopterygii</taxon>
        <taxon>Teleostei</taxon>
        <taxon>Ostariophysi</taxon>
        <taxon>Characiformes</taxon>
        <taxon>Characoidei</taxon>
        <taxon>Pygocentrus</taxon>
    </lineage>
</organism>
<dbReference type="InterPro" id="IPR039109">
    <property type="entry name" value="Ribosomal_eL30-like"/>
</dbReference>
<proteinExistence type="predicted"/>
<dbReference type="PANTHER" id="PTHR11449">
    <property type="entry name" value="RIBOSOMAL PROTEIN L30"/>
    <property type="match status" value="1"/>
</dbReference>
<evidence type="ECO:0000313" key="3">
    <source>
        <dbReference type="Ensembl" id="ENSPNAP00000009689.1"/>
    </source>
</evidence>
<evidence type="ECO:0000313" key="4">
    <source>
        <dbReference type="Proteomes" id="UP001501920"/>
    </source>
</evidence>
<dbReference type="Gene3D" id="3.30.1330.30">
    <property type="match status" value="1"/>
</dbReference>
<keyword evidence="1" id="KW-0689">Ribosomal protein</keyword>
<reference evidence="3" key="2">
    <citation type="submission" date="2025-08" db="UniProtKB">
        <authorList>
            <consortium name="Ensembl"/>
        </authorList>
    </citation>
    <scope>IDENTIFICATION</scope>
</reference>
<dbReference type="InterPro" id="IPR029064">
    <property type="entry name" value="Ribosomal_eL30-like_sf"/>
</dbReference>
<dbReference type="AlphaFoldDB" id="A0A3B4CGV2"/>
<dbReference type="Proteomes" id="UP001501920">
    <property type="component" value="Chromosome 24"/>
</dbReference>
<dbReference type="STRING" id="42514.ENSPNAP00000009689"/>
<dbReference type="GeneTree" id="ENSGT00950000184384"/>
<accession>A0A3B4CGV2</accession>
<evidence type="ECO:0000256" key="2">
    <source>
        <dbReference type="ARBA" id="ARBA00023274"/>
    </source>
</evidence>
<reference evidence="3 4" key="1">
    <citation type="submission" date="2020-10" db="EMBL/GenBank/DDBJ databases">
        <title>Pygocentrus nattereri (red-bellied piranha) genome, fPygNat1, primary haplotype.</title>
        <authorList>
            <person name="Myers G."/>
            <person name="Meyer A."/>
            <person name="Karagic N."/>
            <person name="Pippel M."/>
            <person name="Winkler S."/>
            <person name="Tracey A."/>
            <person name="Wood J."/>
            <person name="Formenti G."/>
            <person name="Howe K."/>
            <person name="Fedrigo O."/>
            <person name="Jarvis E.D."/>
        </authorList>
    </citation>
    <scope>NUCLEOTIDE SEQUENCE [LARGE SCALE GENOMIC DNA]</scope>
</reference>
<keyword evidence="4" id="KW-1185">Reference proteome</keyword>
<protein>
    <submittedName>
        <fullName evidence="3">Uncharacterized protein</fullName>
    </submittedName>
</protein>
<evidence type="ECO:0000256" key="1">
    <source>
        <dbReference type="ARBA" id="ARBA00022980"/>
    </source>
</evidence>
<name>A0A3B4CGV2_PYGNA</name>
<dbReference type="Ensembl" id="ENSPNAT00000016122.2">
    <property type="protein sequence ID" value="ENSPNAP00000009689.1"/>
    <property type="gene ID" value="ENSPNAG00000015166.2"/>
</dbReference>
<dbReference type="GO" id="GO:1990904">
    <property type="term" value="C:ribonucleoprotein complex"/>
    <property type="evidence" value="ECO:0007669"/>
    <property type="project" value="UniProtKB-KW"/>
</dbReference>
<dbReference type="GO" id="GO:0003723">
    <property type="term" value="F:RNA binding"/>
    <property type="evidence" value="ECO:0007669"/>
    <property type="project" value="InterPro"/>
</dbReference>
<dbReference type="GO" id="GO:0005840">
    <property type="term" value="C:ribosome"/>
    <property type="evidence" value="ECO:0007669"/>
    <property type="project" value="UniProtKB-KW"/>
</dbReference>